<dbReference type="Proteomes" id="UP000015104">
    <property type="component" value="Unassembled WGS sequence"/>
</dbReference>
<protein>
    <recommendedName>
        <fullName evidence="4">DDE Tnp4 domain-containing protein</fullName>
    </recommendedName>
</protein>
<dbReference type="EnsemblMetazoa" id="tetur45g00080.1">
    <property type="protein sequence ID" value="tetur45g00080.1"/>
    <property type="gene ID" value="tetur45g00080"/>
</dbReference>
<sequence length="533" mass="60287">MVVYCHICGKRLVAGNKKSFTREVLSAYMTAKHRVAIAEESTHSCRSCAVDIEVWRRVTEPEQYRESEDTVSEASSSSSSVSQASSYASMSTVFSDASTESSRRKRRRSDLLIGQTLPTMFEEEDEEDAEPEQPSFASERFSHLIKRRRCLYGCEWTRAADLRILKTDERFALLQDQKIYAATDTYICKSHENSEFDDERVLSADFLTRRFTVKEFEDALSLSLSASVARPFRDGVPVPDERCKRWTGLTYGAFSSLCSDVTLRRSRKKMLPIAVYLAKLRTGDSLERIADTFCISLSSAKNHDKLAREALLEHFVPRNLGFQHLDRETALSHVTTVSKALFNVEDDDADKMICIADGTYIYHQKSFHNSHQRESYSPHKYRHLFKPMMIVAPDGYILEYQPSAIHIILSASSSSTLKRALDTVVTCDRALNFSGKPSPLPTLIAYYICRSAAVINLNMCIERISLEAIKPMKRIQFVFLTDFFGSHLAKILYGDEPWIQCGGRTHPVGYDVAWATGQASTAWPVAMLGSYFG</sequence>
<feature type="region of interest" description="Disordered" evidence="1">
    <location>
        <begin position="116"/>
        <end position="136"/>
    </location>
</feature>
<organism evidence="2 3">
    <name type="scientific">Tetranychus urticae</name>
    <name type="common">Two-spotted spider mite</name>
    <dbReference type="NCBI Taxonomy" id="32264"/>
    <lineage>
        <taxon>Eukaryota</taxon>
        <taxon>Metazoa</taxon>
        <taxon>Ecdysozoa</taxon>
        <taxon>Arthropoda</taxon>
        <taxon>Chelicerata</taxon>
        <taxon>Arachnida</taxon>
        <taxon>Acari</taxon>
        <taxon>Acariformes</taxon>
        <taxon>Trombidiformes</taxon>
        <taxon>Prostigmata</taxon>
        <taxon>Eleutherengona</taxon>
        <taxon>Raphignathae</taxon>
        <taxon>Tetranychoidea</taxon>
        <taxon>Tetranychidae</taxon>
        <taxon>Tetranychus</taxon>
    </lineage>
</organism>
<evidence type="ECO:0000313" key="2">
    <source>
        <dbReference type="EnsemblMetazoa" id="tetur45g00080.1"/>
    </source>
</evidence>
<dbReference type="HOGENOM" id="CLU_511263_0_0_1"/>
<evidence type="ECO:0000313" key="3">
    <source>
        <dbReference type="Proteomes" id="UP000015104"/>
    </source>
</evidence>
<feature type="compositionally biased region" description="Acidic residues" evidence="1">
    <location>
        <begin position="121"/>
        <end position="131"/>
    </location>
</feature>
<evidence type="ECO:0008006" key="4">
    <source>
        <dbReference type="Google" id="ProtNLM"/>
    </source>
</evidence>
<evidence type="ECO:0000256" key="1">
    <source>
        <dbReference type="SAM" id="MobiDB-lite"/>
    </source>
</evidence>
<keyword evidence="3" id="KW-1185">Reference proteome</keyword>
<reference evidence="3" key="1">
    <citation type="submission" date="2011-08" db="EMBL/GenBank/DDBJ databases">
        <authorList>
            <person name="Rombauts S."/>
        </authorList>
    </citation>
    <scope>NUCLEOTIDE SEQUENCE</scope>
    <source>
        <strain evidence="3">London</strain>
    </source>
</reference>
<proteinExistence type="predicted"/>
<accession>T1L5D7</accession>
<dbReference type="AlphaFoldDB" id="T1L5D7"/>
<name>T1L5D7_TETUR</name>
<dbReference type="EMBL" id="CAEY01001255">
    <property type="status" value="NOT_ANNOTATED_CDS"/>
    <property type="molecule type" value="Genomic_DNA"/>
</dbReference>
<reference evidence="2" key="2">
    <citation type="submission" date="2015-06" db="UniProtKB">
        <authorList>
            <consortium name="EnsemblMetazoa"/>
        </authorList>
    </citation>
    <scope>IDENTIFICATION</scope>
</reference>